<evidence type="ECO:0000313" key="3">
    <source>
        <dbReference type="Proteomes" id="UP000663832"/>
    </source>
</evidence>
<accession>A0A813NS15</accession>
<dbReference type="Proteomes" id="UP000663877">
    <property type="component" value="Unassembled WGS sequence"/>
</dbReference>
<organism evidence="1 3">
    <name type="scientific">Adineta steineri</name>
    <dbReference type="NCBI Taxonomy" id="433720"/>
    <lineage>
        <taxon>Eukaryota</taxon>
        <taxon>Metazoa</taxon>
        <taxon>Spiralia</taxon>
        <taxon>Gnathifera</taxon>
        <taxon>Rotifera</taxon>
        <taxon>Eurotatoria</taxon>
        <taxon>Bdelloidea</taxon>
        <taxon>Adinetida</taxon>
        <taxon>Adinetidae</taxon>
        <taxon>Adineta</taxon>
    </lineage>
</organism>
<dbReference type="OrthoDB" id="9999320at2759"/>
<keyword evidence="3" id="KW-1185">Reference proteome</keyword>
<evidence type="ECO:0000313" key="1">
    <source>
        <dbReference type="EMBL" id="CAF0737882.1"/>
    </source>
</evidence>
<dbReference type="AlphaFoldDB" id="A0A813NS15"/>
<comment type="caution">
    <text evidence="1">The sequence shown here is derived from an EMBL/GenBank/DDBJ whole genome shotgun (WGS) entry which is preliminary data.</text>
</comment>
<sequence>MARKYQEIDKEIRRIEGQLLVAKQICRENVKEINHLKSQQKNDSILQQINDLLSIKSLNSDEHADQFNRLLHLVYEQQTVSLDNTIQYDEQEKKNEQCNSLLVNLSLNIAELESIFDNAKTLFTQPITSVNMFNNNTSLQEIADDQLSDTYIKERDSIQIYDLQKRVEILHKRLADTDQCDDSLAFTGGGLCGYLIRSIRPIAILTSMITGAALGSLATYEYFDNEQKHLSCQKLPQINNFQIKKQHQNEYFPK</sequence>
<name>A0A813NS15_9BILA</name>
<protein>
    <submittedName>
        <fullName evidence="1">Uncharacterized protein</fullName>
    </submittedName>
</protein>
<reference evidence="1" key="1">
    <citation type="submission" date="2021-02" db="EMBL/GenBank/DDBJ databases">
        <authorList>
            <person name="Nowell W R."/>
        </authorList>
    </citation>
    <scope>NUCLEOTIDE SEQUENCE</scope>
</reference>
<dbReference type="Proteomes" id="UP000663832">
    <property type="component" value="Unassembled WGS sequence"/>
</dbReference>
<evidence type="ECO:0000313" key="2">
    <source>
        <dbReference type="EMBL" id="CAF0769144.1"/>
    </source>
</evidence>
<gene>
    <name evidence="2" type="ORF">BJG266_LOCUS3463</name>
    <name evidence="1" type="ORF">QVE165_LOCUS723</name>
</gene>
<proteinExistence type="predicted"/>
<dbReference type="EMBL" id="CAJNOM010000002">
    <property type="protein sequence ID" value="CAF0737882.1"/>
    <property type="molecule type" value="Genomic_DNA"/>
</dbReference>
<dbReference type="EMBL" id="CAJNOI010000008">
    <property type="protein sequence ID" value="CAF0769144.1"/>
    <property type="molecule type" value="Genomic_DNA"/>
</dbReference>